<dbReference type="AlphaFoldDB" id="A0A923KKG2"/>
<keyword evidence="1" id="KW-0812">Transmembrane</keyword>
<organism evidence="2 3">
    <name type="scientific">Hyunsoonleella aquatilis</name>
    <dbReference type="NCBI Taxonomy" id="2762758"/>
    <lineage>
        <taxon>Bacteria</taxon>
        <taxon>Pseudomonadati</taxon>
        <taxon>Bacteroidota</taxon>
        <taxon>Flavobacteriia</taxon>
        <taxon>Flavobacteriales</taxon>
        <taxon>Flavobacteriaceae</taxon>
    </lineage>
</organism>
<accession>A0A923KKG2</accession>
<protein>
    <submittedName>
        <fullName evidence="2">Uncharacterized protein</fullName>
    </submittedName>
</protein>
<keyword evidence="3" id="KW-1185">Reference proteome</keyword>
<sequence>METGKIQLSDKTQISKILNRSNYLIIIVGLIFLIIDYDLFSSEPKFLITEGFFWKGIAIVFQIVFIGTLIQWKFKKQRIIKILSNGTIIRGNLKYSEKIKPNYESSFYVHLFEYKVDNEKFEVIFKNKSRNVKSDFIIYQSNNPKNGIVYEDLKDGLKKMIAEKIEKTT</sequence>
<comment type="caution">
    <text evidence="2">The sequence shown here is derived from an EMBL/GenBank/DDBJ whole genome shotgun (WGS) entry which is preliminary data.</text>
</comment>
<feature type="transmembrane region" description="Helical" evidence="1">
    <location>
        <begin position="52"/>
        <end position="72"/>
    </location>
</feature>
<dbReference type="RefSeq" id="WP_186561365.1">
    <property type="nucleotide sequence ID" value="NZ_JACNMF010000002.1"/>
</dbReference>
<dbReference type="Proteomes" id="UP000656244">
    <property type="component" value="Unassembled WGS sequence"/>
</dbReference>
<gene>
    <name evidence="2" type="ORF">H7U19_08635</name>
</gene>
<dbReference type="EMBL" id="JACNMF010000002">
    <property type="protein sequence ID" value="MBC3758467.1"/>
    <property type="molecule type" value="Genomic_DNA"/>
</dbReference>
<feature type="transmembrane region" description="Helical" evidence="1">
    <location>
        <begin position="21"/>
        <end position="40"/>
    </location>
</feature>
<keyword evidence="1" id="KW-0472">Membrane</keyword>
<proteinExistence type="predicted"/>
<name>A0A923KKG2_9FLAO</name>
<keyword evidence="1" id="KW-1133">Transmembrane helix</keyword>
<reference evidence="2" key="1">
    <citation type="submission" date="2020-08" db="EMBL/GenBank/DDBJ databases">
        <title>Hyunsoonleella sp. strain SJ7 genome sequencing and assembly.</title>
        <authorList>
            <person name="Kim I."/>
        </authorList>
    </citation>
    <scope>NUCLEOTIDE SEQUENCE</scope>
    <source>
        <strain evidence="2">SJ7</strain>
    </source>
</reference>
<evidence type="ECO:0000256" key="1">
    <source>
        <dbReference type="SAM" id="Phobius"/>
    </source>
</evidence>
<evidence type="ECO:0000313" key="3">
    <source>
        <dbReference type="Proteomes" id="UP000656244"/>
    </source>
</evidence>
<evidence type="ECO:0000313" key="2">
    <source>
        <dbReference type="EMBL" id="MBC3758467.1"/>
    </source>
</evidence>